<dbReference type="EMBL" id="CP000448">
    <property type="protein sequence ID" value="ABI69007.1"/>
    <property type="molecule type" value="Genomic_DNA"/>
</dbReference>
<dbReference type="InterPro" id="IPR030931">
    <property type="entry name" value="Group_II_RT_mat"/>
</dbReference>
<dbReference type="Proteomes" id="UP000001968">
    <property type="component" value="Chromosome"/>
</dbReference>
<dbReference type="InterPro" id="IPR000477">
    <property type="entry name" value="RT_dom"/>
</dbReference>
<dbReference type="HOGENOM" id="CLU_013584_6_0_9"/>
<keyword evidence="3" id="KW-0808">Transferase</keyword>
<dbReference type="OrthoDB" id="9793236at2"/>
<sequence>METGLVRIAEIARQNPKERFTALIHHINHETLKECHLEISGSKASGVDQVTKQAYEENLEANIADLIGRMKRQAYKPQPVRRVYIPKEGSNKRRPLGIPSYEDKLVQKGLARILNTIYEQDFLDCSFGFRPGRGCHDALKVLNHIIERKKVNYIVDADIRGFFDHVDHEWMMKFLELRIADPNLLRLIKRFLKAGVMEAGIVYDTPKGTPQGGIVSPILANIYLHYVLDLWFEKVVKKRCQGEAYLVRYADDFVCCFQNKSDAEWFYANLRERLNKFNLEVAEEKTRIIAFGRFADKESKKQGRKKPDTFDLLGFTHYCSKSKKGWFRVKRKTSQKKYRSSLLKCKTWLRKHLISPTDYVIEMLQIKLQGYYRYYGITDNSTALRNFCDKVRRMLFKWFNRRSQRKSMNWDKYVRFLNKHPLPKGRIYVDIYDVRPELLSYLK</sequence>
<dbReference type="PROSITE" id="PS50878">
    <property type="entry name" value="RT_POL"/>
    <property type="match status" value="1"/>
</dbReference>
<dbReference type="InterPro" id="IPR051083">
    <property type="entry name" value="GrpII_Intron_Splice-Mob/Def"/>
</dbReference>
<evidence type="ECO:0000313" key="4">
    <source>
        <dbReference type="Proteomes" id="UP000001968"/>
    </source>
</evidence>
<keyword evidence="3" id="KW-0548">Nucleotidyltransferase</keyword>
<dbReference type="Pfam" id="PF08388">
    <property type="entry name" value="GIIM"/>
    <property type="match status" value="1"/>
</dbReference>
<evidence type="ECO:0000313" key="2">
    <source>
        <dbReference type="EMBL" id="ABI67647.1"/>
    </source>
</evidence>
<dbReference type="InterPro" id="IPR043502">
    <property type="entry name" value="DNA/RNA_pol_sf"/>
</dbReference>
<feature type="domain" description="Reverse transcriptase" evidence="1">
    <location>
        <begin position="66"/>
        <end position="317"/>
    </location>
</feature>
<evidence type="ECO:0000313" key="3">
    <source>
        <dbReference type="EMBL" id="ABI69007.1"/>
    </source>
</evidence>
<dbReference type="RefSeq" id="WP_011639756.1">
    <property type="nucleotide sequence ID" value="NC_008346.1"/>
</dbReference>
<evidence type="ECO:0000259" key="1">
    <source>
        <dbReference type="PROSITE" id="PS50878"/>
    </source>
</evidence>
<dbReference type="SUPFAM" id="SSF56672">
    <property type="entry name" value="DNA/RNA polymerases"/>
    <property type="match status" value="1"/>
</dbReference>
<dbReference type="KEGG" id="swo:Swol_1709"/>
<dbReference type="PANTHER" id="PTHR34047:SF8">
    <property type="entry name" value="PROTEIN YKFC"/>
    <property type="match status" value="1"/>
</dbReference>
<gene>
    <name evidence="2" type="ordered locus">Swol_0304</name>
    <name evidence="3" type="ordered locus">Swol_1709</name>
</gene>
<dbReference type="eggNOG" id="COG3344">
    <property type="taxonomic scope" value="Bacteria"/>
</dbReference>
<dbReference type="NCBIfam" id="TIGR04416">
    <property type="entry name" value="group_II_RT_mat"/>
    <property type="match status" value="1"/>
</dbReference>
<name>Q0AW97_SYNWW</name>
<dbReference type="Pfam" id="PF00078">
    <property type="entry name" value="RVT_1"/>
    <property type="match status" value="1"/>
</dbReference>
<proteinExistence type="predicted"/>
<keyword evidence="3" id="KW-0695">RNA-directed DNA polymerase</keyword>
<organism evidence="3 4">
    <name type="scientific">Syntrophomonas wolfei subsp. wolfei (strain DSM 2245B / Goettingen)</name>
    <dbReference type="NCBI Taxonomy" id="335541"/>
    <lineage>
        <taxon>Bacteria</taxon>
        <taxon>Bacillati</taxon>
        <taxon>Bacillota</taxon>
        <taxon>Clostridia</taxon>
        <taxon>Eubacteriales</taxon>
        <taxon>Syntrophomonadaceae</taxon>
        <taxon>Syntrophomonas</taxon>
    </lineage>
</organism>
<dbReference type="AlphaFoldDB" id="Q0AW97"/>
<reference evidence="4" key="2">
    <citation type="journal article" date="2010" name="Environ. Microbiol.">
        <title>The genome of Syntrophomonas wolfei: new insights into syntrophic metabolism and biohydrogen production.</title>
        <authorList>
            <person name="Sieber J.R."/>
            <person name="Sims D.R."/>
            <person name="Han C."/>
            <person name="Kim E."/>
            <person name="Lykidis A."/>
            <person name="Lapidus A.L."/>
            <person name="McDonnald E."/>
            <person name="Rohlin L."/>
            <person name="Culley D.E."/>
            <person name="Gunsalus R."/>
            <person name="McInerney M.J."/>
        </authorList>
    </citation>
    <scope>NUCLEOTIDE SEQUENCE [LARGE SCALE GENOMIC DNA]</scope>
    <source>
        <strain evidence="4">DSM 2245B / Goettingen</strain>
    </source>
</reference>
<dbReference type="KEGG" id="swo:Swol_0304"/>
<dbReference type="InterPro" id="IPR013597">
    <property type="entry name" value="Mat_intron_G2"/>
</dbReference>
<keyword evidence="4" id="KW-1185">Reference proteome</keyword>
<reference evidence="3" key="1">
    <citation type="submission" date="2006-08" db="EMBL/GenBank/DDBJ databases">
        <title>Complete sequence of Syntrophomonas wolfei subsp. wolfei str. Goettingen.</title>
        <authorList>
            <consortium name="US DOE Joint Genome Institute"/>
            <person name="Copeland A."/>
            <person name="Lucas S."/>
            <person name="Lapidus A."/>
            <person name="Barry K."/>
            <person name="Detter J.C."/>
            <person name="Glavina del Rio T."/>
            <person name="Hammon N."/>
            <person name="Israni S."/>
            <person name="Dalin E."/>
            <person name="Tice H."/>
            <person name="Pitluck S."/>
            <person name="Brettin T."/>
            <person name="Sims D."/>
            <person name="Bruce D."/>
            <person name="Han C."/>
            <person name="Tapia R."/>
            <person name="Gilna P."/>
            <person name="Schmutz J."/>
            <person name="Larimer F."/>
            <person name="Land M."/>
            <person name="Hauser L."/>
            <person name="Kyrpides N."/>
            <person name="Kim E."/>
            <person name="Boone D.R."/>
            <person name="Brockman F."/>
            <person name="Culley D."/>
            <person name="Ferry J."/>
            <person name="Gunsalus R."/>
            <person name="McInerney M.J."/>
            <person name="Morrison M."/>
            <person name="Plugge C."/>
            <person name="Rohlin L."/>
            <person name="Scholten J."/>
            <person name="Sieber J."/>
            <person name="Stams A.J.M."/>
            <person name="Richardson P."/>
        </authorList>
    </citation>
    <scope>NUCLEOTIDE SEQUENCE</scope>
    <source>
        <strain evidence="3">Goettingen G311</strain>
    </source>
</reference>
<dbReference type="PANTHER" id="PTHR34047">
    <property type="entry name" value="NUCLEAR INTRON MATURASE 1, MITOCHONDRIAL-RELATED"/>
    <property type="match status" value="1"/>
</dbReference>
<protein>
    <submittedName>
        <fullName evidence="3">RNA-directed DNA polymerase (Reverse transcriptase)</fullName>
    </submittedName>
</protein>
<accession>Q0AW97</accession>
<dbReference type="EMBL" id="CP000448">
    <property type="protein sequence ID" value="ABI67647.1"/>
    <property type="molecule type" value="Genomic_DNA"/>
</dbReference>
<dbReference type="GO" id="GO:0003964">
    <property type="term" value="F:RNA-directed DNA polymerase activity"/>
    <property type="evidence" value="ECO:0007669"/>
    <property type="project" value="UniProtKB-KW"/>
</dbReference>
<dbReference type="CDD" id="cd01651">
    <property type="entry name" value="RT_G2_intron"/>
    <property type="match status" value="1"/>
</dbReference>